<dbReference type="Pfam" id="PF06101">
    <property type="entry name" value="Vps62"/>
    <property type="match status" value="1"/>
</dbReference>
<evidence type="ECO:0000313" key="1">
    <source>
        <dbReference type="EMBL" id="GAA0166044.1"/>
    </source>
</evidence>
<dbReference type="PANTHER" id="PTHR48152">
    <property type="entry name" value="F1C9.34 PROTEIN"/>
    <property type="match status" value="1"/>
</dbReference>
<dbReference type="PANTHER" id="PTHR48152:SF3">
    <property type="entry name" value="DUF946 FAMILY PROTEIN (DUF946)"/>
    <property type="match status" value="1"/>
</dbReference>
<evidence type="ECO:0008006" key="3">
    <source>
        <dbReference type="Google" id="ProtNLM"/>
    </source>
</evidence>
<comment type="caution">
    <text evidence="1">The sequence shown here is derived from an EMBL/GenBank/DDBJ whole genome shotgun (WGS) entry which is preliminary data.</text>
</comment>
<gene>
    <name evidence="1" type="ORF">LIER_21292</name>
</gene>
<dbReference type="EMBL" id="BAABME010005586">
    <property type="protein sequence ID" value="GAA0166044.1"/>
    <property type="molecule type" value="Genomic_DNA"/>
</dbReference>
<sequence>MHRTISFAGVGFGNGAIDLGGLLVYQMKNLTEPLPDGFFVLGSYSQSHNNSPSGWYLAGKDTTNDPSRVILKSPIDYTIVKNVTSQAIKKYGGAYVWQPIPPKGYMALGNVATGSSDKPPLDKIRCVLSDFVEIQEYSDYIWGAGNATTSDSFNLHSSLREEVDGNYSSLPNMTTLDVPTGTSNSNTTSSVTYLKNVDGNYSSMPNMTQIDELIKKYSPVIYFHPDEQFFPSLVSYFFENGGLLYTKGNESNPVLIDPTGSNLPQGGSDDGLYWLDLPIDNAARGKVQSGDLGGAGAYIHVKPALGATCTDIAIWIFYPFNGPARAKINFFNVNLGKVGEHVGDWEHVTLRISNFNCELQSVYFAQHGKGIWVDAPGIEYQSGTKPVVYSSLHGHAAYPKPGTNLLGDGNVGVRNDAAKGDRFMDTGMNYKIISADYLNPPIAEPSWLNYARKWGPTINSDFSNDLGKATKILPGNLKKKFMNLFNNLPKELLAEEGPTGPKWKASWVGDENA</sequence>
<dbReference type="InterPro" id="IPR009291">
    <property type="entry name" value="Vps62"/>
</dbReference>
<organism evidence="1 2">
    <name type="scientific">Lithospermum erythrorhizon</name>
    <name type="common">Purple gromwell</name>
    <name type="synonym">Lithospermum officinale var. erythrorhizon</name>
    <dbReference type="NCBI Taxonomy" id="34254"/>
    <lineage>
        <taxon>Eukaryota</taxon>
        <taxon>Viridiplantae</taxon>
        <taxon>Streptophyta</taxon>
        <taxon>Embryophyta</taxon>
        <taxon>Tracheophyta</taxon>
        <taxon>Spermatophyta</taxon>
        <taxon>Magnoliopsida</taxon>
        <taxon>eudicotyledons</taxon>
        <taxon>Gunneridae</taxon>
        <taxon>Pentapetalae</taxon>
        <taxon>asterids</taxon>
        <taxon>lamiids</taxon>
        <taxon>Boraginales</taxon>
        <taxon>Boraginaceae</taxon>
        <taxon>Boraginoideae</taxon>
        <taxon>Lithospermeae</taxon>
        <taxon>Lithospermum</taxon>
    </lineage>
</organism>
<keyword evidence="2" id="KW-1185">Reference proteome</keyword>
<proteinExistence type="predicted"/>
<dbReference type="AlphaFoldDB" id="A0AAV3QQQ8"/>
<reference evidence="1 2" key="1">
    <citation type="submission" date="2024-01" db="EMBL/GenBank/DDBJ databases">
        <title>The complete chloroplast genome sequence of Lithospermum erythrorhizon: insights into the phylogenetic relationship among Boraginaceae species and the maternal lineages of purple gromwells.</title>
        <authorList>
            <person name="Okada T."/>
            <person name="Watanabe K."/>
        </authorList>
    </citation>
    <scope>NUCLEOTIDE SEQUENCE [LARGE SCALE GENOMIC DNA]</scope>
</reference>
<protein>
    <recommendedName>
        <fullName evidence="3">Vacuolar protein sorting-associated protein 62</fullName>
    </recommendedName>
</protein>
<accession>A0AAV3QQQ8</accession>
<dbReference type="Proteomes" id="UP001454036">
    <property type="component" value="Unassembled WGS sequence"/>
</dbReference>
<evidence type="ECO:0000313" key="2">
    <source>
        <dbReference type="Proteomes" id="UP001454036"/>
    </source>
</evidence>
<name>A0AAV3QQQ8_LITER</name>